<sequence>MDSSMDKQTQIQIACILSDIFLESALIYKDDGTGFDKGDIVANKKGVEYGNELRIRYGKII</sequence>
<dbReference type="EMBL" id="NXLT01000003">
    <property type="protein sequence ID" value="RDU67262.1"/>
    <property type="molecule type" value="Genomic_DNA"/>
</dbReference>
<comment type="caution">
    <text evidence="1">The sequence shown here is derived from an EMBL/GenBank/DDBJ whole genome shotgun (WGS) entry which is preliminary data.</text>
</comment>
<dbReference type="Proteomes" id="UP000256514">
    <property type="component" value="Unassembled WGS sequence"/>
</dbReference>
<keyword evidence="2" id="KW-1185">Reference proteome</keyword>
<organism evidence="1 2">
    <name type="scientific">Helicobacter equorum</name>
    <dbReference type="NCBI Taxonomy" id="361872"/>
    <lineage>
        <taxon>Bacteria</taxon>
        <taxon>Pseudomonadati</taxon>
        <taxon>Campylobacterota</taxon>
        <taxon>Epsilonproteobacteria</taxon>
        <taxon>Campylobacterales</taxon>
        <taxon>Helicobacteraceae</taxon>
        <taxon>Helicobacter</taxon>
    </lineage>
</organism>
<proteinExistence type="predicted"/>
<name>A0A3D8IPZ0_9HELI</name>
<dbReference type="AlphaFoldDB" id="A0A3D8IPZ0"/>
<gene>
    <name evidence="1" type="ORF">CQA54_04580</name>
</gene>
<protein>
    <submittedName>
        <fullName evidence="1">Uncharacterized protein</fullName>
    </submittedName>
</protein>
<dbReference type="RefSeq" id="WP_115570984.1">
    <property type="nucleotide sequence ID" value="NZ_NXLT01000003.1"/>
</dbReference>
<evidence type="ECO:0000313" key="2">
    <source>
        <dbReference type="Proteomes" id="UP000256514"/>
    </source>
</evidence>
<evidence type="ECO:0000313" key="1">
    <source>
        <dbReference type="EMBL" id="RDU67262.1"/>
    </source>
</evidence>
<reference evidence="1 2" key="1">
    <citation type="submission" date="2018-04" db="EMBL/GenBank/DDBJ databases">
        <title>Novel Campyloabacter and Helicobacter Species and Strains.</title>
        <authorList>
            <person name="Mannion A.J."/>
            <person name="Shen Z."/>
            <person name="Fox J.G."/>
        </authorList>
    </citation>
    <scope>NUCLEOTIDE SEQUENCE [LARGE SCALE GENOMIC DNA]</scope>
    <source>
        <strain evidence="1 2">MIT 12-6600</strain>
    </source>
</reference>
<accession>A0A3D8IPZ0</accession>